<sequence>MGKFIGAINTGNYSLIEPYMSDELKAQFTEDYFQNLRELTLKNYGKLKEFTYDGNETRGDLLRLKYTVNAEKGSFPVLIVYRNDELVGLALGLTPKPNPTGMLAAMGGALIALVGLYLWKRRLSLSELALGSGLALVLAIILPFYSLTGTLLLSRAVSIPLVSLLSALTIEAGKYYLAKNRDGLSIGLGLGIGQFILLGIGTFVATNFIMKLPVSFTGDVLPLFLEAVIFTAFYALSTEVYSKKRGMLPFTVFVIFEFLSLYLLGLGSVYGSLVIALAGAALAWKLGGE</sequence>
<feature type="transmembrane region" description="Helical" evidence="1">
    <location>
        <begin position="101"/>
        <end position="119"/>
    </location>
</feature>
<feature type="transmembrane region" description="Helical" evidence="1">
    <location>
        <begin position="184"/>
        <end position="210"/>
    </location>
</feature>
<dbReference type="RefSeq" id="WP_088857300.1">
    <property type="nucleotide sequence ID" value="NZ_CP014862.1"/>
</dbReference>
<proteinExistence type="predicted"/>
<keyword evidence="1" id="KW-1133">Transmembrane helix</keyword>
<feature type="transmembrane region" description="Helical" evidence="1">
    <location>
        <begin position="152"/>
        <end position="172"/>
    </location>
</feature>
<protein>
    <submittedName>
        <fullName evidence="2">Uncharacterized protein</fullName>
    </submittedName>
</protein>
<dbReference type="EMBL" id="CP014862">
    <property type="protein sequence ID" value="ASJ02031.1"/>
    <property type="molecule type" value="Genomic_DNA"/>
</dbReference>
<keyword evidence="1" id="KW-0472">Membrane</keyword>
<accession>A0A2Z2MHY3</accession>
<dbReference type="KEGG" id="tprf:A3L09_01500"/>
<dbReference type="GeneID" id="33319044"/>
<organism evidence="2 3">
    <name type="scientific">Thermococcus profundus</name>
    <dbReference type="NCBI Taxonomy" id="49899"/>
    <lineage>
        <taxon>Archaea</taxon>
        <taxon>Methanobacteriati</taxon>
        <taxon>Methanobacteriota</taxon>
        <taxon>Thermococci</taxon>
        <taxon>Thermococcales</taxon>
        <taxon>Thermococcaceae</taxon>
        <taxon>Thermococcus</taxon>
    </lineage>
</organism>
<name>A0A2Z2MHY3_THEPR</name>
<reference evidence="2 3" key="1">
    <citation type="submission" date="2016-03" db="EMBL/GenBank/DDBJ databases">
        <title>Complete genome sequence of Thermococcus profundus strain DT5432.</title>
        <authorList>
            <person name="Oger P.M."/>
        </authorList>
    </citation>
    <scope>NUCLEOTIDE SEQUENCE [LARGE SCALE GENOMIC DNA]</scope>
    <source>
        <strain evidence="2 3">DT 5432</strain>
    </source>
</reference>
<keyword evidence="3" id="KW-1185">Reference proteome</keyword>
<feature type="transmembrane region" description="Helical" evidence="1">
    <location>
        <begin position="216"/>
        <end position="236"/>
    </location>
</feature>
<dbReference type="OrthoDB" id="101967at2157"/>
<evidence type="ECO:0000313" key="2">
    <source>
        <dbReference type="EMBL" id="ASJ02031.1"/>
    </source>
</evidence>
<evidence type="ECO:0000313" key="3">
    <source>
        <dbReference type="Proteomes" id="UP000250179"/>
    </source>
</evidence>
<dbReference type="AlphaFoldDB" id="A0A2Z2MHY3"/>
<keyword evidence="1" id="KW-0812">Transmembrane</keyword>
<dbReference type="Proteomes" id="UP000250179">
    <property type="component" value="Chromosome"/>
</dbReference>
<feature type="transmembrane region" description="Helical" evidence="1">
    <location>
        <begin position="128"/>
        <end position="146"/>
    </location>
</feature>
<evidence type="ECO:0000256" key="1">
    <source>
        <dbReference type="SAM" id="Phobius"/>
    </source>
</evidence>
<dbReference type="Gene3D" id="3.10.450.590">
    <property type="match status" value="1"/>
</dbReference>
<gene>
    <name evidence="2" type="ORF">A3L09_01500</name>
</gene>